<feature type="region of interest" description="Disordered" evidence="8">
    <location>
        <begin position="346"/>
        <end position="380"/>
    </location>
</feature>
<dbReference type="CDD" id="cd02022">
    <property type="entry name" value="DPCK"/>
    <property type="match status" value="1"/>
</dbReference>
<protein>
    <recommendedName>
        <fullName evidence="6 7">Dephospho-CoA kinase</fullName>
        <ecNumber evidence="6 7">2.7.1.24</ecNumber>
    </recommendedName>
    <alternativeName>
        <fullName evidence="6">Dephosphocoenzyme A kinase</fullName>
    </alternativeName>
</protein>
<dbReference type="InterPro" id="IPR027417">
    <property type="entry name" value="P-loop_NTPase"/>
</dbReference>
<dbReference type="HAMAP" id="MF_00376">
    <property type="entry name" value="Dephospho_CoA_kinase"/>
    <property type="match status" value="1"/>
</dbReference>
<evidence type="ECO:0000256" key="7">
    <source>
        <dbReference type="NCBIfam" id="TIGR00152"/>
    </source>
</evidence>
<evidence type="ECO:0000256" key="3">
    <source>
        <dbReference type="ARBA" id="ARBA00022490"/>
    </source>
</evidence>
<keyword evidence="6 9" id="KW-0418">Kinase</keyword>
<evidence type="ECO:0000256" key="1">
    <source>
        <dbReference type="ARBA" id="ARBA00008826"/>
    </source>
</evidence>
<dbReference type="RefSeq" id="WP_349299579.1">
    <property type="nucleotide sequence ID" value="NZ_JBEDNQ010000007.1"/>
</dbReference>
<dbReference type="PANTHER" id="PTHR10695">
    <property type="entry name" value="DEPHOSPHO-COA KINASE-RELATED"/>
    <property type="match status" value="1"/>
</dbReference>
<dbReference type="Pfam" id="PF04229">
    <property type="entry name" value="GrpB"/>
    <property type="match status" value="1"/>
</dbReference>
<keyword evidence="6" id="KW-0173">Coenzyme A biosynthesis</keyword>
<dbReference type="Gene3D" id="3.40.50.300">
    <property type="entry name" value="P-loop containing nucleotide triphosphate hydrolases"/>
    <property type="match status" value="1"/>
</dbReference>
<comment type="catalytic activity">
    <reaction evidence="6">
        <text>3'-dephospho-CoA + ATP = ADP + CoA + H(+)</text>
        <dbReference type="Rhea" id="RHEA:18245"/>
        <dbReference type="ChEBI" id="CHEBI:15378"/>
        <dbReference type="ChEBI" id="CHEBI:30616"/>
        <dbReference type="ChEBI" id="CHEBI:57287"/>
        <dbReference type="ChEBI" id="CHEBI:57328"/>
        <dbReference type="ChEBI" id="CHEBI:456216"/>
        <dbReference type="EC" id="2.7.1.24"/>
    </reaction>
</comment>
<gene>
    <name evidence="6 9" type="primary">coaE</name>
    <name evidence="9" type="ORF">WIS52_18775</name>
</gene>
<keyword evidence="10" id="KW-1185">Reference proteome</keyword>
<keyword evidence="5 6" id="KW-0067">ATP-binding</keyword>
<dbReference type="PANTHER" id="PTHR10695:SF46">
    <property type="entry name" value="BIFUNCTIONAL COENZYME A SYNTHASE-RELATED"/>
    <property type="match status" value="1"/>
</dbReference>
<dbReference type="GO" id="GO:0004140">
    <property type="term" value="F:dephospho-CoA kinase activity"/>
    <property type="evidence" value="ECO:0007669"/>
    <property type="project" value="UniProtKB-EC"/>
</dbReference>
<evidence type="ECO:0000256" key="2">
    <source>
        <dbReference type="ARBA" id="ARBA00011058"/>
    </source>
</evidence>
<evidence type="ECO:0000256" key="8">
    <source>
        <dbReference type="SAM" id="MobiDB-lite"/>
    </source>
</evidence>
<dbReference type="InterPro" id="IPR007344">
    <property type="entry name" value="GrpB/CoaE"/>
</dbReference>
<organism evidence="9 10">
    <name type="scientific">Pseudonocardia nematodicida</name>
    <dbReference type="NCBI Taxonomy" id="1206997"/>
    <lineage>
        <taxon>Bacteria</taxon>
        <taxon>Bacillati</taxon>
        <taxon>Actinomycetota</taxon>
        <taxon>Actinomycetes</taxon>
        <taxon>Pseudonocardiales</taxon>
        <taxon>Pseudonocardiaceae</taxon>
        <taxon>Pseudonocardia</taxon>
    </lineage>
</organism>
<dbReference type="InterPro" id="IPR043519">
    <property type="entry name" value="NT_sf"/>
</dbReference>
<sequence>MLRTGLTGGIGAGKSTVARRLVERGAVLVDSDRIAREVVAPGTEGLAAVAGAFGERVLGADGGLDRPALAAIVFGDPDARATLDGIVHPLVRARSGELVAAAPPDAIVVQDVPLLVEGRMAPSFPLVVVVGVDAEERVRRLVASRGMAEADARARIAAQATDEDRRAAADVWLDNSGAEDATLLQVDALWDERLVPFEQNLRAGLPVPDGPPSLVGPDPGWAAAGLRLTARVDAAAGSLGRGTEHIGSTAVPGLAARDVLDLQLGVESGADAAAVAGALAAAGFPADPAADADDRAGTLRVHRSADPGRPAVVVLRVPGSPAWRHALEFRDRLRADARARDGYAERKRAGEALYDDDPDAGRYSAHTAAWRGDPSGVTES</sequence>
<feature type="binding site" evidence="6">
    <location>
        <begin position="11"/>
        <end position="16"/>
    </location>
    <ligand>
        <name>ATP</name>
        <dbReference type="ChEBI" id="CHEBI:30616"/>
    </ligand>
</feature>
<evidence type="ECO:0000313" key="9">
    <source>
        <dbReference type="EMBL" id="MEQ3552522.1"/>
    </source>
</evidence>
<dbReference type="InterPro" id="IPR001977">
    <property type="entry name" value="Depp_CoAkinase"/>
</dbReference>
<comment type="function">
    <text evidence="6">Catalyzes the phosphorylation of the 3'-hydroxyl group of dephosphocoenzyme A to form coenzyme A.</text>
</comment>
<comment type="caution">
    <text evidence="9">The sequence shown here is derived from an EMBL/GenBank/DDBJ whole genome shotgun (WGS) entry which is preliminary data.</text>
</comment>
<keyword evidence="4 6" id="KW-0547">Nucleotide-binding</keyword>
<dbReference type="Pfam" id="PF01121">
    <property type="entry name" value="CoaE"/>
    <property type="match status" value="1"/>
</dbReference>
<evidence type="ECO:0000313" key="10">
    <source>
        <dbReference type="Proteomes" id="UP001494902"/>
    </source>
</evidence>
<comment type="similarity">
    <text evidence="2">In the C-terminal section; belongs to the UPF0157 (GrpB) family.</text>
</comment>
<comment type="subcellular location">
    <subcellularLocation>
        <location evidence="6">Cytoplasm</location>
    </subcellularLocation>
</comment>
<dbReference type="SUPFAM" id="SSF52540">
    <property type="entry name" value="P-loop containing nucleoside triphosphate hydrolases"/>
    <property type="match status" value="1"/>
</dbReference>
<dbReference type="Proteomes" id="UP001494902">
    <property type="component" value="Unassembled WGS sequence"/>
</dbReference>
<name>A0ABV1KDI0_9PSEU</name>
<evidence type="ECO:0000256" key="4">
    <source>
        <dbReference type="ARBA" id="ARBA00022741"/>
    </source>
</evidence>
<dbReference type="NCBIfam" id="NF002879">
    <property type="entry name" value="PRK03333.1"/>
    <property type="match status" value="1"/>
</dbReference>
<keyword evidence="3 6" id="KW-0963">Cytoplasm</keyword>
<dbReference type="Gene3D" id="3.30.460.10">
    <property type="entry name" value="Beta Polymerase, domain 2"/>
    <property type="match status" value="1"/>
</dbReference>
<dbReference type="EC" id="2.7.1.24" evidence="6 7"/>
<comment type="similarity">
    <text evidence="1">In the N-terminal section; belongs to the CoaE family.</text>
</comment>
<comment type="pathway">
    <text evidence="6">Cofactor biosynthesis; coenzyme A biosynthesis; CoA from (R)-pantothenate: step 5/5.</text>
</comment>
<evidence type="ECO:0000256" key="5">
    <source>
        <dbReference type="ARBA" id="ARBA00022840"/>
    </source>
</evidence>
<dbReference type="SUPFAM" id="SSF81301">
    <property type="entry name" value="Nucleotidyltransferase"/>
    <property type="match status" value="1"/>
</dbReference>
<proteinExistence type="inferred from homology"/>
<comment type="similarity">
    <text evidence="6">Belongs to the CoaE family.</text>
</comment>
<reference evidence="9 10" key="1">
    <citation type="submission" date="2024-03" db="EMBL/GenBank/DDBJ databases">
        <title>Draft genome sequence of Pseudonocardia nematodicida JCM 31783.</title>
        <authorList>
            <person name="Butdee W."/>
            <person name="Duangmal K."/>
        </authorList>
    </citation>
    <scope>NUCLEOTIDE SEQUENCE [LARGE SCALE GENOMIC DNA]</scope>
    <source>
        <strain evidence="9 10">JCM 31783</strain>
    </source>
</reference>
<dbReference type="NCBIfam" id="TIGR00152">
    <property type="entry name" value="dephospho-CoA kinase"/>
    <property type="match status" value="1"/>
</dbReference>
<evidence type="ECO:0000256" key="6">
    <source>
        <dbReference type="HAMAP-Rule" id="MF_00376"/>
    </source>
</evidence>
<dbReference type="EMBL" id="JBEDNQ010000007">
    <property type="protein sequence ID" value="MEQ3552522.1"/>
    <property type="molecule type" value="Genomic_DNA"/>
</dbReference>
<dbReference type="PROSITE" id="PS51219">
    <property type="entry name" value="DPCK"/>
    <property type="match status" value="1"/>
</dbReference>
<keyword evidence="6 9" id="KW-0808">Transferase</keyword>
<accession>A0ABV1KDI0</accession>